<dbReference type="EMBL" id="CAJVQC010007298">
    <property type="protein sequence ID" value="CAG8577400.1"/>
    <property type="molecule type" value="Genomic_DNA"/>
</dbReference>
<accession>A0ACA9MCK5</accession>
<protein>
    <submittedName>
        <fullName evidence="1">16103_t:CDS:1</fullName>
    </submittedName>
</protein>
<evidence type="ECO:0000313" key="2">
    <source>
        <dbReference type="Proteomes" id="UP000789920"/>
    </source>
</evidence>
<proteinExistence type="predicted"/>
<sequence>MKFSPDSKLMKRCFEEILDTFINLDIQIQQNPDNEIYQYLFKVTSDIFFAYCNVNNFFLPSHLDKISKCTNKDILCIVFEHYLPLLFGIEITQMLLPLPTTEEFYIQYTPNSNTKRKNTKQLLEDWFSKLYDIYYTLYYEANNATNEFKNYLFAFCETKLSESKFVRNKKK</sequence>
<gene>
    <name evidence="1" type="ORF">RPERSI_LOCUS4996</name>
</gene>
<dbReference type="Proteomes" id="UP000789920">
    <property type="component" value="Unassembled WGS sequence"/>
</dbReference>
<name>A0ACA9MCK5_9GLOM</name>
<keyword evidence="2" id="KW-1185">Reference proteome</keyword>
<organism evidence="1 2">
    <name type="scientific">Racocetra persica</name>
    <dbReference type="NCBI Taxonomy" id="160502"/>
    <lineage>
        <taxon>Eukaryota</taxon>
        <taxon>Fungi</taxon>
        <taxon>Fungi incertae sedis</taxon>
        <taxon>Mucoromycota</taxon>
        <taxon>Glomeromycotina</taxon>
        <taxon>Glomeromycetes</taxon>
        <taxon>Diversisporales</taxon>
        <taxon>Gigasporaceae</taxon>
        <taxon>Racocetra</taxon>
    </lineage>
</organism>
<reference evidence="1" key="1">
    <citation type="submission" date="2021-06" db="EMBL/GenBank/DDBJ databases">
        <authorList>
            <person name="Kallberg Y."/>
            <person name="Tangrot J."/>
            <person name="Rosling A."/>
        </authorList>
    </citation>
    <scope>NUCLEOTIDE SEQUENCE</scope>
    <source>
        <strain evidence="1">MA461A</strain>
    </source>
</reference>
<feature type="non-terminal residue" evidence="1">
    <location>
        <position position="171"/>
    </location>
</feature>
<comment type="caution">
    <text evidence="1">The sequence shown here is derived from an EMBL/GenBank/DDBJ whole genome shotgun (WGS) entry which is preliminary data.</text>
</comment>
<evidence type="ECO:0000313" key="1">
    <source>
        <dbReference type="EMBL" id="CAG8577400.1"/>
    </source>
</evidence>